<gene>
    <name evidence="9" type="ORF">H310_01963</name>
</gene>
<dbReference type="InterPro" id="IPR016181">
    <property type="entry name" value="Acyl_CoA_acyltransferase"/>
</dbReference>
<dbReference type="VEuPathDB" id="FungiDB:H310_01963"/>
<organism evidence="9">
    <name type="scientific">Aphanomyces invadans</name>
    <dbReference type="NCBI Taxonomy" id="157072"/>
    <lineage>
        <taxon>Eukaryota</taxon>
        <taxon>Sar</taxon>
        <taxon>Stramenopiles</taxon>
        <taxon>Oomycota</taxon>
        <taxon>Saprolegniomycetes</taxon>
        <taxon>Saprolegniales</taxon>
        <taxon>Verrucalvaceae</taxon>
        <taxon>Aphanomyces</taxon>
    </lineage>
</organism>
<dbReference type="Gene3D" id="3.40.50.150">
    <property type="entry name" value="Vaccinia Virus protein VP39"/>
    <property type="match status" value="1"/>
</dbReference>
<dbReference type="PROSITE" id="PS51186">
    <property type="entry name" value="GNAT"/>
    <property type="match status" value="1"/>
</dbReference>
<comment type="catalytic activity">
    <reaction evidence="1">
        <text>[phosphatase 2A protein]-C-terminal L-leucine + S-adenosyl-L-methionine = [phosphatase 2A protein]-C-terminal L-leucine methyl ester + S-adenosyl-L-homocysteine</text>
        <dbReference type="Rhea" id="RHEA:48544"/>
        <dbReference type="Rhea" id="RHEA-COMP:12134"/>
        <dbReference type="Rhea" id="RHEA-COMP:12135"/>
        <dbReference type="ChEBI" id="CHEBI:57856"/>
        <dbReference type="ChEBI" id="CHEBI:59789"/>
        <dbReference type="ChEBI" id="CHEBI:90516"/>
        <dbReference type="ChEBI" id="CHEBI:90517"/>
        <dbReference type="EC" id="2.1.1.233"/>
    </reaction>
</comment>
<dbReference type="PANTHER" id="PTHR13600">
    <property type="entry name" value="LEUCINE CARBOXYL METHYLTRANSFERASE"/>
    <property type="match status" value="1"/>
</dbReference>
<evidence type="ECO:0000256" key="4">
    <source>
        <dbReference type="ARBA" id="ARBA00022603"/>
    </source>
</evidence>
<dbReference type="Gene3D" id="3.40.630.30">
    <property type="match status" value="1"/>
</dbReference>
<dbReference type="InterPro" id="IPR016651">
    <property type="entry name" value="LCMT1"/>
</dbReference>
<dbReference type="GeneID" id="20079013"/>
<dbReference type="AlphaFoldDB" id="A0A024UME7"/>
<dbReference type="PANTHER" id="PTHR13600:SF21">
    <property type="entry name" value="LEUCINE CARBOXYL METHYLTRANSFERASE 1"/>
    <property type="match status" value="1"/>
</dbReference>
<dbReference type="InterPro" id="IPR000182">
    <property type="entry name" value="GNAT_dom"/>
</dbReference>
<evidence type="ECO:0000256" key="1">
    <source>
        <dbReference type="ARBA" id="ARBA00000724"/>
    </source>
</evidence>
<dbReference type="Pfam" id="PF00583">
    <property type="entry name" value="Acetyltransf_1"/>
    <property type="match status" value="1"/>
</dbReference>
<dbReference type="InterPro" id="IPR029063">
    <property type="entry name" value="SAM-dependent_MTases_sf"/>
</dbReference>
<dbReference type="OrthoDB" id="203237at2759"/>
<evidence type="ECO:0000256" key="6">
    <source>
        <dbReference type="ARBA" id="ARBA00022691"/>
    </source>
</evidence>
<feature type="domain" description="N-acetyltransferase" evidence="8">
    <location>
        <begin position="360"/>
        <end position="531"/>
    </location>
</feature>
<comment type="similarity">
    <text evidence="2">Belongs to the methyltransferase superfamily. LCMT family.</text>
</comment>
<dbReference type="GO" id="GO:0032259">
    <property type="term" value="P:methylation"/>
    <property type="evidence" value="ECO:0007669"/>
    <property type="project" value="UniProtKB-KW"/>
</dbReference>
<evidence type="ECO:0000256" key="5">
    <source>
        <dbReference type="ARBA" id="ARBA00022679"/>
    </source>
</evidence>
<dbReference type="eggNOG" id="KOG2918">
    <property type="taxonomic scope" value="Eukaryota"/>
</dbReference>
<keyword evidence="6" id="KW-0949">S-adenosyl-L-methionine</keyword>
<evidence type="ECO:0000256" key="3">
    <source>
        <dbReference type="ARBA" id="ARBA00012834"/>
    </source>
</evidence>
<dbReference type="InterPro" id="IPR007213">
    <property type="entry name" value="Ppm1/Ppm2/Tcmp"/>
</dbReference>
<evidence type="ECO:0000256" key="2">
    <source>
        <dbReference type="ARBA" id="ARBA00010703"/>
    </source>
</evidence>
<dbReference type="Pfam" id="PF04072">
    <property type="entry name" value="LCM"/>
    <property type="match status" value="1"/>
</dbReference>
<sequence>MATSDHGVAETAFDAIHCKISAVNQDYFQDPFASLFEKKAARRIPLIHRGYYLRHLAVERAVSLFLQAATDNCQPAQIVSLGAGFDTLFFRLVSDARHSPVHMYEADCDTISSQKVALVQANPSAFFGSNGHITTSDKTSLSATVHHEHNGTASTYSAFACDLGNIPMLQNQLTAYGLDPSLPTLVLAECVLAYLAPAASTALLKWACATFADCMLVTYDPIGLADAFGHQLQRYFEAKGCTLRSASIMASIPTYTRLLRHVGWQCIRLDAMNAIYDALTDAPERTRVAGLEPFDEFEDWILTNHHYGVLVATNQIILQNGASKERPASAALEAVLKWPATAASLMGTTTSHQLFSSIIVTIRPFQVGDERDVRRIFEAGHLPTSSKSVRKLVSKALQSDLANIPQTYLSPGSLAGFWVATVHDASTDGTSHEHKRKVVGCVALKPHDGAEVAELCRLAIDAQSRRLGIASKLVDALERHAFDACGYRAIVLDTLGTMEAAKMFYAGRGYHLACSTTVGVEGLVIESFKKERRH</sequence>
<evidence type="ECO:0000256" key="7">
    <source>
        <dbReference type="ARBA" id="ARBA00032526"/>
    </source>
</evidence>
<dbReference type="STRING" id="157072.A0A024UME7"/>
<accession>A0A024UME7</accession>
<reference evidence="9" key="1">
    <citation type="submission" date="2013-12" db="EMBL/GenBank/DDBJ databases">
        <title>The Genome Sequence of Aphanomyces invadans NJM9701.</title>
        <authorList>
            <consortium name="The Broad Institute Genomics Platform"/>
            <person name="Russ C."/>
            <person name="Tyler B."/>
            <person name="van West P."/>
            <person name="Dieguez-Uribeondo J."/>
            <person name="Young S.K."/>
            <person name="Zeng Q."/>
            <person name="Gargeya S."/>
            <person name="Fitzgerald M."/>
            <person name="Abouelleil A."/>
            <person name="Alvarado L."/>
            <person name="Chapman S.B."/>
            <person name="Gainer-Dewar J."/>
            <person name="Goldberg J."/>
            <person name="Griggs A."/>
            <person name="Gujja S."/>
            <person name="Hansen M."/>
            <person name="Howarth C."/>
            <person name="Imamovic A."/>
            <person name="Ireland A."/>
            <person name="Larimer J."/>
            <person name="McCowan C."/>
            <person name="Murphy C."/>
            <person name="Pearson M."/>
            <person name="Poon T.W."/>
            <person name="Priest M."/>
            <person name="Roberts A."/>
            <person name="Saif S."/>
            <person name="Shea T."/>
            <person name="Sykes S."/>
            <person name="Wortman J."/>
            <person name="Nusbaum C."/>
            <person name="Birren B."/>
        </authorList>
    </citation>
    <scope>NUCLEOTIDE SEQUENCE [LARGE SCALE GENOMIC DNA]</scope>
    <source>
        <strain evidence="9">NJM9701</strain>
    </source>
</reference>
<dbReference type="GO" id="GO:0018423">
    <property type="term" value="F:protein C-terminal leucine carboxyl O-methyltransferase activity"/>
    <property type="evidence" value="ECO:0007669"/>
    <property type="project" value="UniProtKB-EC"/>
</dbReference>
<name>A0A024UME7_9STRA</name>
<dbReference type="RefSeq" id="XP_008863542.1">
    <property type="nucleotide sequence ID" value="XM_008865320.1"/>
</dbReference>
<evidence type="ECO:0000313" key="9">
    <source>
        <dbReference type="EMBL" id="ETW07449.1"/>
    </source>
</evidence>
<dbReference type="EC" id="2.1.1.233" evidence="3"/>
<dbReference type="CDD" id="cd04301">
    <property type="entry name" value="NAT_SF"/>
    <property type="match status" value="1"/>
</dbReference>
<proteinExistence type="inferred from homology"/>
<protein>
    <recommendedName>
        <fullName evidence="3">[phosphatase 2A protein]-leucine-carboxy methyltransferase</fullName>
        <ecNumber evidence="3">2.1.1.233</ecNumber>
    </recommendedName>
    <alternativeName>
        <fullName evidence="7">[Phosphatase 2A protein]-leucine-carboxy methyltransferase 1</fullName>
    </alternativeName>
</protein>
<dbReference type="SUPFAM" id="SSF55729">
    <property type="entry name" value="Acyl-CoA N-acyltransferases (Nat)"/>
    <property type="match status" value="1"/>
</dbReference>
<dbReference type="EMBL" id="KI913954">
    <property type="protein sequence ID" value="ETW07449.1"/>
    <property type="molecule type" value="Genomic_DNA"/>
</dbReference>
<dbReference type="GO" id="GO:0016747">
    <property type="term" value="F:acyltransferase activity, transferring groups other than amino-acyl groups"/>
    <property type="evidence" value="ECO:0007669"/>
    <property type="project" value="InterPro"/>
</dbReference>
<keyword evidence="4" id="KW-0489">Methyltransferase</keyword>
<dbReference type="SUPFAM" id="SSF53335">
    <property type="entry name" value="S-adenosyl-L-methionine-dependent methyltransferases"/>
    <property type="match status" value="1"/>
</dbReference>
<evidence type="ECO:0000259" key="8">
    <source>
        <dbReference type="PROSITE" id="PS51186"/>
    </source>
</evidence>
<keyword evidence="5" id="KW-0808">Transferase</keyword>